<reference evidence="2" key="2">
    <citation type="submission" date="2018-03" db="EMBL/GenBank/DDBJ databases">
        <title>The Triticum urartu genome reveals the dynamic nature of wheat genome evolution.</title>
        <authorList>
            <person name="Ling H."/>
            <person name="Ma B."/>
            <person name="Shi X."/>
            <person name="Liu H."/>
            <person name="Dong L."/>
            <person name="Sun H."/>
            <person name="Cao Y."/>
            <person name="Gao Q."/>
            <person name="Zheng S."/>
            <person name="Li Y."/>
            <person name="Yu Y."/>
            <person name="Du H."/>
            <person name="Qi M."/>
            <person name="Li Y."/>
            <person name="Yu H."/>
            <person name="Cui Y."/>
            <person name="Wang N."/>
            <person name="Chen C."/>
            <person name="Wu H."/>
            <person name="Zhao Y."/>
            <person name="Zhang J."/>
            <person name="Li Y."/>
            <person name="Zhou W."/>
            <person name="Zhang B."/>
            <person name="Hu W."/>
            <person name="Eijk M."/>
            <person name="Tang J."/>
            <person name="Witsenboer H."/>
            <person name="Zhao S."/>
            <person name="Li Z."/>
            <person name="Zhang A."/>
            <person name="Wang D."/>
            <person name="Liang C."/>
        </authorList>
    </citation>
    <scope>NUCLEOTIDE SEQUENCE [LARGE SCALE GENOMIC DNA]</scope>
    <source>
        <strain evidence="2">cv. G1812</strain>
    </source>
</reference>
<organism evidence="2 3">
    <name type="scientific">Triticum urartu</name>
    <name type="common">Red wild einkorn</name>
    <name type="synonym">Crithodium urartu</name>
    <dbReference type="NCBI Taxonomy" id="4572"/>
    <lineage>
        <taxon>Eukaryota</taxon>
        <taxon>Viridiplantae</taxon>
        <taxon>Streptophyta</taxon>
        <taxon>Embryophyta</taxon>
        <taxon>Tracheophyta</taxon>
        <taxon>Spermatophyta</taxon>
        <taxon>Magnoliopsida</taxon>
        <taxon>Liliopsida</taxon>
        <taxon>Poales</taxon>
        <taxon>Poaceae</taxon>
        <taxon>BOP clade</taxon>
        <taxon>Pooideae</taxon>
        <taxon>Triticodae</taxon>
        <taxon>Triticeae</taxon>
        <taxon>Triticinae</taxon>
        <taxon>Triticum</taxon>
    </lineage>
</organism>
<name>A0A8R7PW76_TRIUA</name>
<reference evidence="3" key="1">
    <citation type="journal article" date="2013" name="Nature">
        <title>Draft genome of the wheat A-genome progenitor Triticum urartu.</title>
        <authorList>
            <person name="Ling H.Q."/>
            <person name="Zhao S."/>
            <person name="Liu D."/>
            <person name="Wang J."/>
            <person name="Sun H."/>
            <person name="Zhang C."/>
            <person name="Fan H."/>
            <person name="Li D."/>
            <person name="Dong L."/>
            <person name="Tao Y."/>
            <person name="Gao C."/>
            <person name="Wu H."/>
            <person name="Li Y."/>
            <person name="Cui Y."/>
            <person name="Guo X."/>
            <person name="Zheng S."/>
            <person name="Wang B."/>
            <person name="Yu K."/>
            <person name="Liang Q."/>
            <person name="Yang W."/>
            <person name="Lou X."/>
            <person name="Chen J."/>
            <person name="Feng M."/>
            <person name="Jian J."/>
            <person name="Zhang X."/>
            <person name="Luo G."/>
            <person name="Jiang Y."/>
            <person name="Liu J."/>
            <person name="Wang Z."/>
            <person name="Sha Y."/>
            <person name="Zhang B."/>
            <person name="Wu H."/>
            <person name="Tang D."/>
            <person name="Shen Q."/>
            <person name="Xue P."/>
            <person name="Zou S."/>
            <person name="Wang X."/>
            <person name="Liu X."/>
            <person name="Wang F."/>
            <person name="Yang Y."/>
            <person name="An X."/>
            <person name="Dong Z."/>
            <person name="Zhang K."/>
            <person name="Zhang X."/>
            <person name="Luo M.C."/>
            <person name="Dvorak J."/>
            <person name="Tong Y."/>
            <person name="Wang J."/>
            <person name="Yang H."/>
            <person name="Li Z."/>
            <person name="Wang D."/>
            <person name="Zhang A."/>
            <person name="Wang J."/>
        </authorList>
    </citation>
    <scope>NUCLEOTIDE SEQUENCE</scope>
    <source>
        <strain evidence="3">cv. G1812</strain>
    </source>
</reference>
<evidence type="ECO:0000313" key="2">
    <source>
        <dbReference type="EnsemblPlants" id="TuG1812G0300004570.01.T01"/>
    </source>
</evidence>
<proteinExistence type="predicted"/>
<keyword evidence="3" id="KW-1185">Reference proteome</keyword>
<sequence>GRDFHASTGRGGNPRAREATDWIHASTPPKILPRTTGGAAAKGCASTLVPSGDIDGPGCRRPPSSELNSVTKLFFPRATPAATATAWHSSSYCDQGFLKLANENV</sequence>
<dbReference type="AlphaFoldDB" id="A0A8R7PW76"/>
<evidence type="ECO:0000313" key="3">
    <source>
        <dbReference type="Proteomes" id="UP000015106"/>
    </source>
</evidence>
<dbReference type="Proteomes" id="UP000015106">
    <property type="component" value="Chromosome 3"/>
</dbReference>
<protein>
    <submittedName>
        <fullName evidence="2">Uncharacterized protein</fullName>
    </submittedName>
</protein>
<feature type="region of interest" description="Disordered" evidence="1">
    <location>
        <begin position="1"/>
        <end position="38"/>
    </location>
</feature>
<evidence type="ECO:0000256" key="1">
    <source>
        <dbReference type="SAM" id="MobiDB-lite"/>
    </source>
</evidence>
<accession>A0A8R7PW76</accession>
<dbReference type="Gramene" id="TuG1812G0300004570.01.T01">
    <property type="protein sequence ID" value="TuG1812G0300004570.01.T01"/>
    <property type="gene ID" value="TuG1812G0300004570.01"/>
</dbReference>
<reference evidence="2" key="3">
    <citation type="submission" date="2022-06" db="UniProtKB">
        <authorList>
            <consortium name="EnsemblPlants"/>
        </authorList>
    </citation>
    <scope>IDENTIFICATION</scope>
</reference>
<dbReference type="EnsemblPlants" id="TuG1812G0300004570.01.T01">
    <property type="protein sequence ID" value="TuG1812G0300004570.01.T01"/>
    <property type="gene ID" value="TuG1812G0300004570.01"/>
</dbReference>